<sequence>MDRFAPTTNDYGLLAMPLEEAASAFTALWADVPHVMSRSDLQGSSGEVFLHLEPLSMALDRALLVANGNMWTSYFANGLIGSDVFLPVSRMAAARGCTGVRVARSSTATIFASYEGPERGGRINNHRRSIYVAREGGWKFGSAGDPYPFEDVSLYEAKRVRDRFTPAHLDDLLAGLGAPLGPLPDAPKLEAVMFVHHDRAPQLRRWTYSEVQAGLPWKRDEP</sequence>
<keyword evidence="2" id="KW-1185">Reference proteome</keyword>
<comment type="caution">
    <text evidence="1">The sequence shown here is derived from an EMBL/GenBank/DDBJ whole genome shotgun (WGS) entry which is preliminary data.</text>
</comment>
<dbReference type="EMBL" id="QGGV01000001">
    <property type="protein sequence ID" value="PWK58317.1"/>
    <property type="molecule type" value="Genomic_DNA"/>
</dbReference>
<protein>
    <submittedName>
        <fullName evidence="1">Uncharacterized protein</fullName>
    </submittedName>
</protein>
<accession>A0A316GTE3</accession>
<gene>
    <name evidence="1" type="ORF">C8D95_101123</name>
</gene>
<dbReference type="AlphaFoldDB" id="A0A316GTE3"/>
<organism evidence="1 2">
    <name type="scientific">Silicimonas algicola</name>
    <dbReference type="NCBI Taxonomy" id="1826607"/>
    <lineage>
        <taxon>Bacteria</taxon>
        <taxon>Pseudomonadati</taxon>
        <taxon>Pseudomonadota</taxon>
        <taxon>Alphaproteobacteria</taxon>
        <taxon>Rhodobacterales</taxon>
        <taxon>Paracoccaceae</taxon>
    </lineage>
</organism>
<evidence type="ECO:0000313" key="2">
    <source>
        <dbReference type="Proteomes" id="UP000245390"/>
    </source>
</evidence>
<dbReference type="RefSeq" id="WP_126918469.1">
    <property type="nucleotide sequence ID" value="NZ_CP034588.1"/>
</dbReference>
<dbReference type="KEGG" id="salo:EF888_02090"/>
<reference evidence="1 2" key="1">
    <citation type="submission" date="2018-05" db="EMBL/GenBank/DDBJ databases">
        <title>Genomic Encyclopedia of Type Strains, Phase IV (KMG-IV): sequencing the most valuable type-strain genomes for metagenomic binning, comparative biology and taxonomic classification.</title>
        <authorList>
            <person name="Goeker M."/>
        </authorList>
    </citation>
    <scope>NUCLEOTIDE SEQUENCE [LARGE SCALE GENOMIC DNA]</scope>
    <source>
        <strain evidence="1 2">DSM 103371</strain>
    </source>
</reference>
<name>A0A316GTE3_9RHOB</name>
<dbReference type="OrthoDB" id="8481775at2"/>
<evidence type="ECO:0000313" key="1">
    <source>
        <dbReference type="EMBL" id="PWK58317.1"/>
    </source>
</evidence>
<dbReference type="Proteomes" id="UP000245390">
    <property type="component" value="Unassembled WGS sequence"/>
</dbReference>
<proteinExistence type="predicted"/>